<dbReference type="Proteomes" id="UP000188937">
    <property type="component" value="Chromosome"/>
</dbReference>
<feature type="domain" description="Flavin reductase like" evidence="2">
    <location>
        <begin position="13"/>
        <end position="158"/>
    </location>
</feature>
<keyword evidence="4" id="KW-1185">Reference proteome</keyword>
<keyword evidence="1" id="KW-0560">Oxidoreductase</keyword>
<dbReference type="GO" id="GO:0010181">
    <property type="term" value="F:FMN binding"/>
    <property type="evidence" value="ECO:0007669"/>
    <property type="project" value="InterPro"/>
</dbReference>
<dbReference type="InterPro" id="IPR002563">
    <property type="entry name" value="Flavin_Rdtase-like_dom"/>
</dbReference>
<reference evidence="3 4" key="1">
    <citation type="submission" date="2016-03" db="EMBL/GenBank/DDBJ databases">
        <title>Acetic acid bacteria sequencing.</title>
        <authorList>
            <person name="Brandt J."/>
            <person name="Jakob F."/>
            <person name="Vogel R.F."/>
        </authorList>
    </citation>
    <scope>NUCLEOTIDE SEQUENCE [LARGE SCALE GENOMIC DNA]</scope>
    <source>
        <strain evidence="3 4">TMW2.1153</strain>
    </source>
</reference>
<evidence type="ECO:0000313" key="3">
    <source>
        <dbReference type="EMBL" id="AQS85977.1"/>
    </source>
</evidence>
<dbReference type="InterPro" id="IPR012349">
    <property type="entry name" value="Split_barrel_FMN-bd"/>
</dbReference>
<dbReference type="KEGG" id="aace:A0U92_15795"/>
<protein>
    <submittedName>
        <fullName evidence="3">Flavin mononucleotide reductase</fullName>
    </submittedName>
</protein>
<name>A0A1U9KJN2_ACEAC</name>
<gene>
    <name evidence="3" type="ORF">A0U92_15795</name>
</gene>
<dbReference type="SUPFAM" id="SSF50475">
    <property type="entry name" value="FMN-binding split barrel"/>
    <property type="match status" value="1"/>
</dbReference>
<dbReference type="InterPro" id="IPR050268">
    <property type="entry name" value="NADH-dep_flavin_reductase"/>
</dbReference>
<dbReference type="PANTHER" id="PTHR30466:SF1">
    <property type="entry name" value="FMN REDUCTASE (NADH) RUTF"/>
    <property type="match status" value="1"/>
</dbReference>
<evidence type="ECO:0000313" key="4">
    <source>
        <dbReference type="Proteomes" id="UP000188937"/>
    </source>
</evidence>
<sequence>MTTVTPDIFRRAMSHFATGVAVVTARGTDGDRGATISALSSVSLDPLTLLVCLHNKSATCSAIEETGRFGLSILNSTQQDLAFHFAGKADGKSFEEKCEWHEDGLFFVRDALVQIGVEVVETLRGGTHEIFLARPVSVTMHTEESTLPLLYFKGAFDLAA</sequence>
<proteinExistence type="predicted"/>
<evidence type="ECO:0000259" key="2">
    <source>
        <dbReference type="SMART" id="SM00903"/>
    </source>
</evidence>
<dbReference type="SMART" id="SM00903">
    <property type="entry name" value="Flavin_Reduct"/>
    <property type="match status" value="1"/>
</dbReference>
<dbReference type="PANTHER" id="PTHR30466">
    <property type="entry name" value="FLAVIN REDUCTASE"/>
    <property type="match status" value="1"/>
</dbReference>
<dbReference type="RefSeq" id="WP_077813980.1">
    <property type="nucleotide sequence ID" value="NZ_CP014692.1"/>
</dbReference>
<dbReference type="GO" id="GO:0042602">
    <property type="term" value="F:riboflavin reductase (NADPH) activity"/>
    <property type="evidence" value="ECO:0007669"/>
    <property type="project" value="TreeGrafter"/>
</dbReference>
<dbReference type="STRING" id="435.A0U92_15795"/>
<accession>A0A1U9KJN2</accession>
<organism evidence="3 4">
    <name type="scientific">Acetobacter aceti</name>
    <dbReference type="NCBI Taxonomy" id="435"/>
    <lineage>
        <taxon>Bacteria</taxon>
        <taxon>Pseudomonadati</taxon>
        <taxon>Pseudomonadota</taxon>
        <taxon>Alphaproteobacteria</taxon>
        <taxon>Acetobacterales</taxon>
        <taxon>Acetobacteraceae</taxon>
        <taxon>Acetobacter</taxon>
        <taxon>Acetobacter subgen. Acetobacter</taxon>
    </lineage>
</organism>
<dbReference type="Gene3D" id="2.30.110.10">
    <property type="entry name" value="Electron Transport, Fmn-binding Protein, Chain A"/>
    <property type="match status" value="1"/>
</dbReference>
<dbReference type="Pfam" id="PF01613">
    <property type="entry name" value="Flavin_Reduct"/>
    <property type="match status" value="1"/>
</dbReference>
<dbReference type="OrthoDB" id="9792858at2"/>
<dbReference type="AlphaFoldDB" id="A0A1U9KJN2"/>
<dbReference type="EMBL" id="CP014692">
    <property type="protein sequence ID" value="AQS85977.1"/>
    <property type="molecule type" value="Genomic_DNA"/>
</dbReference>
<evidence type="ECO:0000256" key="1">
    <source>
        <dbReference type="ARBA" id="ARBA00023002"/>
    </source>
</evidence>